<organism evidence="2 3">
    <name type="scientific">Flavobacterium glycines</name>
    <dbReference type="NCBI Taxonomy" id="551990"/>
    <lineage>
        <taxon>Bacteria</taxon>
        <taxon>Pseudomonadati</taxon>
        <taxon>Bacteroidota</taxon>
        <taxon>Flavobacteriia</taxon>
        <taxon>Flavobacteriales</taxon>
        <taxon>Flavobacteriaceae</taxon>
        <taxon>Flavobacterium</taxon>
    </lineage>
</organism>
<keyword evidence="1" id="KW-1133">Transmembrane helix</keyword>
<evidence type="ECO:0000313" key="2">
    <source>
        <dbReference type="EMBL" id="SDJ30652.1"/>
    </source>
</evidence>
<name>A0A1G8SN28_9FLAO</name>
<proteinExistence type="predicted"/>
<comment type="caution">
    <text evidence="2">The sequence shown here is derived from an EMBL/GenBank/DDBJ whole genome shotgun (WGS) entry which is preliminary data.</text>
</comment>
<keyword evidence="1" id="KW-0472">Membrane</keyword>
<protein>
    <submittedName>
        <fullName evidence="2">Uncharacterized protein</fullName>
    </submittedName>
</protein>
<sequence length="97" mass="11073">MPILLILLPSLFQMIFGRKAVGEDIKLGFGAICLISFLSQIAVSFIAFFIMAKKLQNDHFVCGLPLLGIVMCSLFFTLCLFIIMIIQYFIKRSYERK</sequence>
<evidence type="ECO:0000313" key="3">
    <source>
        <dbReference type="Proteomes" id="UP000182367"/>
    </source>
</evidence>
<evidence type="ECO:0000256" key="1">
    <source>
        <dbReference type="SAM" id="Phobius"/>
    </source>
</evidence>
<feature type="transmembrane region" description="Helical" evidence="1">
    <location>
        <begin position="64"/>
        <end position="90"/>
    </location>
</feature>
<accession>A0A1G8SN28</accession>
<dbReference type="Proteomes" id="UP000182367">
    <property type="component" value="Unassembled WGS sequence"/>
</dbReference>
<dbReference type="EMBL" id="FNEO01000002">
    <property type="protein sequence ID" value="SDJ30652.1"/>
    <property type="molecule type" value="Genomic_DNA"/>
</dbReference>
<reference evidence="2 3" key="1">
    <citation type="submission" date="2016-10" db="EMBL/GenBank/DDBJ databases">
        <authorList>
            <person name="Varghese N."/>
            <person name="Submissions S."/>
        </authorList>
    </citation>
    <scope>NUCLEOTIDE SEQUENCE [LARGE SCALE GENOMIC DNA]</scope>
    <source>
        <strain evidence="2 3">Gm-149</strain>
    </source>
</reference>
<feature type="transmembrane region" description="Helical" evidence="1">
    <location>
        <begin position="27"/>
        <end position="52"/>
    </location>
</feature>
<keyword evidence="3" id="KW-1185">Reference proteome</keyword>
<keyword evidence="1" id="KW-0812">Transmembrane</keyword>
<gene>
    <name evidence="2" type="ORF">SAMN05192550_1867</name>
</gene>